<reference evidence="7 8" key="1">
    <citation type="submission" date="2017-02" db="EMBL/GenBank/DDBJ databases">
        <authorList>
            <person name="Peterson S.W."/>
        </authorList>
    </citation>
    <scope>NUCLEOTIDE SEQUENCE [LARGE SCALE GENOMIC DNA]</scope>
    <source>
        <strain evidence="7 8">ATCC 43324</strain>
    </source>
</reference>
<feature type="transmembrane region" description="Helical" evidence="6">
    <location>
        <begin position="397"/>
        <end position="417"/>
    </location>
</feature>
<feature type="transmembrane region" description="Helical" evidence="6">
    <location>
        <begin position="369"/>
        <end position="391"/>
    </location>
</feature>
<evidence type="ECO:0000256" key="2">
    <source>
        <dbReference type="ARBA" id="ARBA00022475"/>
    </source>
</evidence>
<evidence type="ECO:0000313" key="7">
    <source>
        <dbReference type="EMBL" id="SKA13708.1"/>
    </source>
</evidence>
<keyword evidence="3 6" id="KW-0812">Transmembrane</keyword>
<feature type="transmembrane region" description="Helical" evidence="6">
    <location>
        <begin position="126"/>
        <end position="148"/>
    </location>
</feature>
<organism evidence="7 8">
    <name type="scientific">Segatella oulorum</name>
    <dbReference type="NCBI Taxonomy" id="28136"/>
    <lineage>
        <taxon>Bacteria</taxon>
        <taxon>Pseudomonadati</taxon>
        <taxon>Bacteroidota</taxon>
        <taxon>Bacteroidia</taxon>
        <taxon>Bacteroidales</taxon>
        <taxon>Prevotellaceae</taxon>
        <taxon>Segatella</taxon>
    </lineage>
</organism>
<dbReference type="PANTHER" id="PTHR30250">
    <property type="entry name" value="PST FAMILY PREDICTED COLANIC ACID TRANSPORTER"/>
    <property type="match status" value="1"/>
</dbReference>
<feature type="transmembrane region" description="Helical" evidence="6">
    <location>
        <begin position="429"/>
        <end position="447"/>
    </location>
</feature>
<gene>
    <name evidence="7" type="ORF">SAMN02745202_02199</name>
</gene>
<feature type="transmembrane region" description="Helical" evidence="6">
    <location>
        <begin position="305"/>
        <end position="327"/>
    </location>
</feature>
<dbReference type="AlphaFoldDB" id="A0A1T4RD87"/>
<proteinExistence type="predicted"/>
<dbReference type="InterPro" id="IPR050833">
    <property type="entry name" value="Poly_Biosynth_Transport"/>
</dbReference>
<evidence type="ECO:0000256" key="3">
    <source>
        <dbReference type="ARBA" id="ARBA00022692"/>
    </source>
</evidence>
<feature type="transmembrane region" description="Helical" evidence="6">
    <location>
        <begin position="453"/>
        <end position="474"/>
    </location>
</feature>
<keyword evidence="2" id="KW-1003">Cell membrane</keyword>
<feature type="transmembrane region" description="Helical" evidence="6">
    <location>
        <begin position="225"/>
        <end position="249"/>
    </location>
</feature>
<accession>A0A1T4RD87</accession>
<feature type="transmembrane region" description="Helical" evidence="6">
    <location>
        <begin position="95"/>
        <end position="114"/>
    </location>
</feature>
<evidence type="ECO:0000313" key="8">
    <source>
        <dbReference type="Proteomes" id="UP000190065"/>
    </source>
</evidence>
<dbReference type="PANTHER" id="PTHR30250:SF11">
    <property type="entry name" value="O-ANTIGEN TRANSPORTER-RELATED"/>
    <property type="match status" value="1"/>
</dbReference>
<feature type="transmembrane region" description="Helical" evidence="6">
    <location>
        <begin position="183"/>
        <end position="204"/>
    </location>
</feature>
<feature type="transmembrane region" description="Helical" evidence="6">
    <location>
        <begin position="339"/>
        <end position="362"/>
    </location>
</feature>
<sequence length="487" mass="53536">MRNHNSYRHILKTTTLFGGVQSLNILMGVVRTKLVAVFLGTTGMGVLSMCNTWVSLLSDTLGLGLPMSAVKQLSSAYEQPQPTAFLQQLCTLRTWTLLAAGLAFAVSFFGALLWHNASWLSLLPPFALVALTVVVPMTVLTAGEMAVLKATRQLKAVAKLSVWNMLLMVIVSFIGFYQWGLRAIVPVLLVAAFVQMLLVVGCSCRRFGYKVAFSKDVLRRGWTTLRLGLAFVAAGMVANGAAFLVRWWLQWQGDVHVVGLYNAATMLAMTYAGVVFHAMETDYFPRLSGVSHAGKGLNLLVNRQINACILLLSPLLLGFMMALPWLIPLLFSQAFLPMMGMMRGCLVAMFFRIFTLSIEYIALSRGHSVLYLVQEGASAVLLVAAVAMGFALGGLTFVGYAIALATALEALLVLVLTHHRYHFMLHRATWRWAGAQFLLLLVTLWSCLWRAGFIAWTLGLGAFALSCTISWRCWKAFHATKDRPKAA</sequence>
<name>A0A1T4RD87_9BACT</name>
<protein>
    <submittedName>
        <fullName evidence="7">Membrane protein involved in the export of O-antigen and teichoic acid</fullName>
    </submittedName>
</protein>
<feature type="transmembrane region" description="Helical" evidence="6">
    <location>
        <begin position="160"/>
        <end position="177"/>
    </location>
</feature>
<dbReference type="eggNOG" id="COG2244">
    <property type="taxonomic scope" value="Bacteria"/>
</dbReference>
<dbReference type="Proteomes" id="UP000190065">
    <property type="component" value="Unassembled WGS sequence"/>
</dbReference>
<feature type="transmembrane region" description="Helical" evidence="6">
    <location>
        <begin position="255"/>
        <end position="276"/>
    </location>
</feature>
<dbReference type="Pfam" id="PF01943">
    <property type="entry name" value="Polysacc_synt"/>
    <property type="match status" value="1"/>
</dbReference>
<keyword evidence="5 6" id="KW-0472">Membrane</keyword>
<evidence type="ECO:0000256" key="6">
    <source>
        <dbReference type="SAM" id="Phobius"/>
    </source>
</evidence>
<comment type="subcellular location">
    <subcellularLocation>
        <location evidence="1">Cell membrane</location>
        <topology evidence="1">Multi-pass membrane protein</topology>
    </subcellularLocation>
</comment>
<keyword evidence="4 6" id="KW-1133">Transmembrane helix</keyword>
<evidence type="ECO:0000256" key="4">
    <source>
        <dbReference type="ARBA" id="ARBA00022989"/>
    </source>
</evidence>
<evidence type="ECO:0000256" key="5">
    <source>
        <dbReference type="ARBA" id="ARBA00023136"/>
    </source>
</evidence>
<dbReference type="GO" id="GO:0005886">
    <property type="term" value="C:plasma membrane"/>
    <property type="evidence" value="ECO:0007669"/>
    <property type="project" value="UniProtKB-SubCell"/>
</dbReference>
<evidence type="ECO:0000256" key="1">
    <source>
        <dbReference type="ARBA" id="ARBA00004651"/>
    </source>
</evidence>
<dbReference type="STRING" id="28136.SAMN02745202_02199"/>
<dbReference type="EMBL" id="FUXK01000031">
    <property type="protein sequence ID" value="SKA13708.1"/>
    <property type="molecule type" value="Genomic_DNA"/>
</dbReference>
<dbReference type="InterPro" id="IPR002797">
    <property type="entry name" value="Polysacc_synth"/>
</dbReference>